<dbReference type="AlphaFoldDB" id="A0A917W5C6"/>
<dbReference type="GO" id="GO:0016829">
    <property type="term" value="F:lyase activity"/>
    <property type="evidence" value="ECO:0007669"/>
    <property type="project" value="UniProtKB-KW"/>
</dbReference>
<dbReference type="RefSeq" id="WP_188896263.1">
    <property type="nucleotide sequence ID" value="NZ_BMMZ01000007.1"/>
</dbReference>
<dbReference type="InterPro" id="IPR050571">
    <property type="entry name" value="Class-IV_PLP-Dep_Aminotrnsfr"/>
</dbReference>
<gene>
    <name evidence="2" type="ORF">GCM10011575_30890</name>
</gene>
<dbReference type="GO" id="GO:0046394">
    <property type="term" value="P:carboxylic acid biosynthetic process"/>
    <property type="evidence" value="ECO:0007669"/>
    <property type="project" value="UniProtKB-ARBA"/>
</dbReference>
<keyword evidence="2" id="KW-0456">Lyase</keyword>
<dbReference type="Gene3D" id="3.30.470.10">
    <property type="match status" value="1"/>
</dbReference>
<protein>
    <submittedName>
        <fullName evidence="2">4-amino-4-deoxychorismate lyase</fullName>
    </submittedName>
</protein>
<evidence type="ECO:0000313" key="3">
    <source>
        <dbReference type="Proteomes" id="UP000613840"/>
    </source>
</evidence>
<name>A0A917W5C6_9ACTN</name>
<proteinExistence type="inferred from homology"/>
<comment type="caution">
    <text evidence="2">The sequence shown here is derived from an EMBL/GenBank/DDBJ whole genome shotgun (WGS) entry which is preliminary data.</text>
</comment>
<dbReference type="Gene3D" id="3.20.10.10">
    <property type="entry name" value="D-amino Acid Aminotransferase, subunit A, domain 2"/>
    <property type="match status" value="1"/>
</dbReference>
<dbReference type="PANTHER" id="PTHR42743:SF11">
    <property type="entry name" value="AMINODEOXYCHORISMATE LYASE"/>
    <property type="match status" value="1"/>
</dbReference>
<dbReference type="EMBL" id="BMMZ01000007">
    <property type="protein sequence ID" value="GGL70206.1"/>
    <property type="molecule type" value="Genomic_DNA"/>
</dbReference>
<organism evidence="2 3">
    <name type="scientific">Microlunatus endophyticus</name>
    <dbReference type="NCBI Taxonomy" id="1716077"/>
    <lineage>
        <taxon>Bacteria</taxon>
        <taxon>Bacillati</taxon>
        <taxon>Actinomycetota</taxon>
        <taxon>Actinomycetes</taxon>
        <taxon>Propionibacteriales</taxon>
        <taxon>Propionibacteriaceae</taxon>
        <taxon>Microlunatus</taxon>
    </lineage>
</organism>
<dbReference type="PANTHER" id="PTHR42743">
    <property type="entry name" value="AMINO-ACID AMINOTRANSFERASE"/>
    <property type="match status" value="1"/>
</dbReference>
<dbReference type="SUPFAM" id="SSF56752">
    <property type="entry name" value="D-aminoacid aminotransferase-like PLP-dependent enzymes"/>
    <property type="match status" value="1"/>
</dbReference>
<sequence length="301" mass="33017">MTKPVLVIIDPAIKLPAGAERSTVEQSGDRLRLADPDQPQINVTDLGVTRGDGIFEAFGVSHGTVQAVEPHLSRLARSAKLLDLPELDLDVIEQGVRLAAREHEQVPFFMVKLIVTRGIEGVEEPTAWALAFVGDDYTARQQSGVKVVTLDRGYRHDVAQTSPWLLQGAKTLSYAVNRAVIREAKRRGANEVIFISSDGYVLEGPNSTVILKSGDTFVTPRTDQGILVGTTQHALFGIIESMGYATDYRYVEQHELTAADGLWMVSSGQQISAVVELDGNPLDHDHELTQELLKRLVERSL</sequence>
<comment type="similarity">
    <text evidence="1">Belongs to the class-IV pyridoxal-phosphate-dependent aminotransferase family.</text>
</comment>
<reference evidence="2" key="1">
    <citation type="journal article" date="2014" name="Int. J. Syst. Evol. Microbiol.">
        <title>Complete genome sequence of Corynebacterium casei LMG S-19264T (=DSM 44701T), isolated from a smear-ripened cheese.</title>
        <authorList>
            <consortium name="US DOE Joint Genome Institute (JGI-PGF)"/>
            <person name="Walter F."/>
            <person name="Albersmeier A."/>
            <person name="Kalinowski J."/>
            <person name="Ruckert C."/>
        </authorList>
    </citation>
    <scope>NUCLEOTIDE SEQUENCE</scope>
    <source>
        <strain evidence="2">CGMCC 4.7306</strain>
    </source>
</reference>
<evidence type="ECO:0000313" key="2">
    <source>
        <dbReference type="EMBL" id="GGL70206.1"/>
    </source>
</evidence>
<dbReference type="InterPro" id="IPR043132">
    <property type="entry name" value="BCAT-like_C"/>
</dbReference>
<keyword evidence="3" id="KW-1185">Reference proteome</keyword>
<dbReference type="Pfam" id="PF01063">
    <property type="entry name" value="Aminotran_4"/>
    <property type="match status" value="1"/>
</dbReference>
<dbReference type="InterPro" id="IPR043131">
    <property type="entry name" value="BCAT-like_N"/>
</dbReference>
<accession>A0A917W5C6</accession>
<dbReference type="InterPro" id="IPR001544">
    <property type="entry name" value="Aminotrans_IV"/>
</dbReference>
<dbReference type="InterPro" id="IPR036038">
    <property type="entry name" value="Aminotransferase-like"/>
</dbReference>
<dbReference type="Proteomes" id="UP000613840">
    <property type="component" value="Unassembled WGS sequence"/>
</dbReference>
<reference evidence="2" key="2">
    <citation type="submission" date="2020-09" db="EMBL/GenBank/DDBJ databases">
        <authorList>
            <person name="Sun Q."/>
            <person name="Zhou Y."/>
        </authorList>
    </citation>
    <scope>NUCLEOTIDE SEQUENCE</scope>
    <source>
        <strain evidence="2">CGMCC 4.7306</strain>
    </source>
</reference>
<dbReference type="GO" id="GO:0005829">
    <property type="term" value="C:cytosol"/>
    <property type="evidence" value="ECO:0007669"/>
    <property type="project" value="TreeGrafter"/>
</dbReference>
<evidence type="ECO:0000256" key="1">
    <source>
        <dbReference type="ARBA" id="ARBA00009320"/>
    </source>
</evidence>